<proteinExistence type="predicted"/>
<dbReference type="InParanoid" id="K0IDX4"/>
<dbReference type="Proteomes" id="UP000008037">
    <property type="component" value="Chromosome"/>
</dbReference>
<dbReference type="HOGENOM" id="CLU_2821035_0_0_2"/>
<keyword evidence="2" id="KW-1185">Reference proteome</keyword>
<gene>
    <name evidence="1" type="ordered locus">Ngar_c00730</name>
</gene>
<dbReference type="EMBL" id="CP002408">
    <property type="protein sequence ID" value="AFU57023.1"/>
    <property type="molecule type" value="Genomic_DNA"/>
</dbReference>
<protein>
    <submittedName>
        <fullName evidence="1">Putative transposase, IS605 OrfB family</fullName>
    </submittedName>
</protein>
<dbReference type="AlphaFoldDB" id="K0IDX4"/>
<dbReference type="BioCyc" id="CNIT1237085:G1324-73-MONOMER"/>
<name>K0IDX4_NITGG</name>
<accession>K0IDX4</accession>
<reference evidence="1 2" key="1">
    <citation type="journal article" date="2012" name="Environ. Microbiol.">
        <title>The genome of the ammonia-oxidizing Candidatus Nitrososphaera gargensis: insights into metabolic versatility and environmental adaptations.</title>
        <authorList>
            <person name="Spang A."/>
            <person name="Poehlein A."/>
            <person name="Offre P."/>
            <person name="Zumbragel S."/>
            <person name="Haider S."/>
            <person name="Rychlik N."/>
            <person name="Nowka B."/>
            <person name="Schmeisser C."/>
            <person name="Lebedeva E.V."/>
            <person name="Rattei T."/>
            <person name="Bohm C."/>
            <person name="Schmid M."/>
            <person name="Galushko A."/>
            <person name="Hatzenpichler R."/>
            <person name="Weinmaier T."/>
            <person name="Daniel R."/>
            <person name="Schleper C."/>
            <person name="Spieck E."/>
            <person name="Streit W."/>
            <person name="Wagner M."/>
        </authorList>
    </citation>
    <scope>NUCLEOTIDE SEQUENCE [LARGE SCALE GENOMIC DNA]</scope>
    <source>
        <strain evidence="2">Ga9.2</strain>
    </source>
</reference>
<organism evidence="1 2">
    <name type="scientific">Nitrososphaera gargensis (strain Ga9.2)</name>
    <dbReference type="NCBI Taxonomy" id="1237085"/>
    <lineage>
        <taxon>Archaea</taxon>
        <taxon>Nitrososphaerota</taxon>
        <taxon>Nitrososphaeria</taxon>
        <taxon>Nitrososphaerales</taxon>
        <taxon>Nitrososphaeraceae</taxon>
        <taxon>Nitrososphaera</taxon>
    </lineage>
</organism>
<evidence type="ECO:0000313" key="2">
    <source>
        <dbReference type="Proteomes" id="UP000008037"/>
    </source>
</evidence>
<evidence type="ECO:0000313" key="1">
    <source>
        <dbReference type="EMBL" id="AFU57023.1"/>
    </source>
</evidence>
<sequence length="66" mass="7938">MLLRLDKAYQAFFKKLARYPNFKRKGKYNSFTYPQYNNGWKIRDNKLMLSCMGAIKIKCIGYLLVY</sequence>
<dbReference type="STRING" id="1237085.Ngar_c00730"/>
<dbReference type="KEGG" id="nga:Ngar_c00730"/>